<proteinExistence type="predicted"/>
<gene>
    <name evidence="1" type="ORF">Cboi01_000256200</name>
</gene>
<dbReference type="EMBL" id="BSXV01001180">
    <property type="protein sequence ID" value="GME92041.1"/>
    <property type="molecule type" value="Genomic_DNA"/>
</dbReference>
<keyword evidence="2" id="KW-1185">Reference proteome</keyword>
<protein>
    <submittedName>
        <fullName evidence="1">Unnamed protein product</fullName>
    </submittedName>
</protein>
<reference evidence="1" key="1">
    <citation type="submission" date="2023-04" db="EMBL/GenBank/DDBJ databases">
        <title>Candida boidinii NBRC 1967.</title>
        <authorList>
            <person name="Ichikawa N."/>
            <person name="Sato H."/>
            <person name="Tonouchi N."/>
        </authorList>
    </citation>
    <scope>NUCLEOTIDE SEQUENCE</scope>
    <source>
        <strain evidence="1">NBRC 1967</strain>
    </source>
</reference>
<organism evidence="1 2">
    <name type="scientific">Candida boidinii</name>
    <name type="common">Yeast</name>
    <dbReference type="NCBI Taxonomy" id="5477"/>
    <lineage>
        <taxon>Eukaryota</taxon>
        <taxon>Fungi</taxon>
        <taxon>Dikarya</taxon>
        <taxon>Ascomycota</taxon>
        <taxon>Saccharomycotina</taxon>
        <taxon>Pichiomycetes</taxon>
        <taxon>Pichiales</taxon>
        <taxon>Pichiaceae</taxon>
        <taxon>Ogataea</taxon>
        <taxon>Ogataea/Candida clade</taxon>
    </lineage>
</organism>
<sequence>MTLTYGSLEGVKLVGPISDKPLYDAPTTPYDILTKDALRFIALLHKTFNKTRLQLLKNRESVQSFLDNGGKLKFLDETKYIRDDKTWKCKSPAPGMVDRRVEMTGPTERKMIVNALNTDVMTYMTDFEDSSSPTWDNMIYGQVNLYDALRDQIDFTLPSTGKSYKINKSNGRRLPTIIVRPRGWHMVDNHILIDNEPISASIMDFGLYFYHNAKLLISQGLNPYFYLPKMEHYLEAKLWNDVFNVAQDCLEIPRGTISATVLIETLPISYQLDEVLYVLRDHSAGLNCGRWDYMFSTIKRLRNQKQHILPDRNQVTMKVSFMTNYVKQLIKICHQRGVHAMGGMAATIPIKNDPERNSIAMEAVRSDKLREVLAGHDGTWIAHPALLPYAKSVFDEYMPTPNQLYKLPIYERDITEDDLIDTKIPDGKITSNGINANLYIGLNYMESWLRGTGCVPINNLMEDAATAEVSRLQLWSWCKHKVLLEDTNQTVTSDLLCKMIDDEVEKLSINKPNNKFKIAGDCLKKEISGEVEVAEFLTTLLYDKIVTIGPEIDLSTLK</sequence>
<name>A0ACB5TP31_CANBO</name>
<accession>A0ACB5TP31</accession>
<evidence type="ECO:0000313" key="1">
    <source>
        <dbReference type="EMBL" id="GME92041.1"/>
    </source>
</evidence>
<evidence type="ECO:0000313" key="2">
    <source>
        <dbReference type="Proteomes" id="UP001165101"/>
    </source>
</evidence>
<dbReference type="Proteomes" id="UP001165101">
    <property type="component" value="Unassembled WGS sequence"/>
</dbReference>
<comment type="caution">
    <text evidence="1">The sequence shown here is derived from an EMBL/GenBank/DDBJ whole genome shotgun (WGS) entry which is preliminary data.</text>
</comment>